<dbReference type="AlphaFoldDB" id="A0A9Q3JRS7"/>
<reference evidence="1" key="1">
    <citation type="submission" date="2021-03" db="EMBL/GenBank/DDBJ databases">
        <title>Draft genome sequence of rust myrtle Austropuccinia psidii MF-1, a brazilian biotype.</title>
        <authorList>
            <person name="Quecine M.C."/>
            <person name="Pachon D.M.R."/>
            <person name="Bonatelli M.L."/>
            <person name="Correr F.H."/>
            <person name="Franceschini L.M."/>
            <person name="Leite T.F."/>
            <person name="Margarido G.R.A."/>
            <person name="Almeida C.A."/>
            <person name="Ferrarezi J.A."/>
            <person name="Labate C.A."/>
        </authorList>
    </citation>
    <scope>NUCLEOTIDE SEQUENCE</scope>
    <source>
        <strain evidence="1">MF-1</strain>
    </source>
</reference>
<gene>
    <name evidence="1" type="ORF">O181_106881</name>
</gene>
<accession>A0A9Q3JRS7</accession>
<dbReference type="Proteomes" id="UP000765509">
    <property type="component" value="Unassembled WGS sequence"/>
</dbReference>
<name>A0A9Q3JRS7_9BASI</name>
<organism evidence="1 2">
    <name type="scientific">Austropuccinia psidii MF-1</name>
    <dbReference type="NCBI Taxonomy" id="1389203"/>
    <lineage>
        <taxon>Eukaryota</taxon>
        <taxon>Fungi</taxon>
        <taxon>Dikarya</taxon>
        <taxon>Basidiomycota</taxon>
        <taxon>Pucciniomycotina</taxon>
        <taxon>Pucciniomycetes</taxon>
        <taxon>Pucciniales</taxon>
        <taxon>Sphaerophragmiaceae</taxon>
        <taxon>Austropuccinia</taxon>
    </lineage>
</organism>
<evidence type="ECO:0000313" key="1">
    <source>
        <dbReference type="EMBL" id="MBW0567166.1"/>
    </source>
</evidence>
<evidence type="ECO:0000313" key="2">
    <source>
        <dbReference type="Proteomes" id="UP000765509"/>
    </source>
</evidence>
<dbReference type="EMBL" id="AVOT02080312">
    <property type="protein sequence ID" value="MBW0567166.1"/>
    <property type="molecule type" value="Genomic_DNA"/>
</dbReference>
<protein>
    <submittedName>
        <fullName evidence="1">Uncharacterized protein</fullName>
    </submittedName>
</protein>
<proteinExistence type="predicted"/>
<keyword evidence="2" id="KW-1185">Reference proteome</keyword>
<comment type="caution">
    <text evidence="1">The sequence shown here is derived from an EMBL/GenBank/DDBJ whole genome shotgun (WGS) entry which is preliminary data.</text>
</comment>
<sequence length="137" mass="15781">MGQISVDRTKERVESTACWPKSEKELSEYINPCERSQRANRKNRKKYGLLQHIEEPKHQWVTINIDWVTGLVPGGKGNFNSGLVIVERHSKSVRCLPCHKADIVMDTDLVFWNNVLPHVESQKSSLVIRTQNSHQSF</sequence>